<feature type="region of interest" description="Disordered" evidence="1">
    <location>
        <begin position="65"/>
        <end position="111"/>
    </location>
</feature>
<dbReference type="AlphaFoldDB" id="A0A4Y7T212"/>
<evidence type="ECO:0000313" key="3">
    <source>
        <dbReference type="Proteomes" id="UP000298030"/>
    </source>
</evidence>
<feature type="compositionally biased region" description="Polar residues" evidence="1">
    <location>
        <begin position="149"/>
        <end position="160"/>
    </location>
</feature>
<dbReference type="EMBL" id="QPFP01000038">
    <property type="protein sequence ID" value="TEB27692.1"/>
    <property type="molecule type" value="Genomic_DNA"/>
</dbReference>
<name>A0A4Y7T212_COPMI</name>
<feature type="region of interest" description="Disordered" evidence="1">
    <location>
        <begin position="147"/>
        <end position="191"/>
    </location>
</feature>
<feature type="compositionally biased region" description="Polar residues" evidence="1">
    <location>
        <begin position="168"/>
        <end position="184"/>
    </location>
</feature>
<keyword evidence="3" id="KW-1185">Reference proteome</keyword>
<reference evidence="2 3" key="1">
    <citation type="journal article" date="2019" name="Nat. Ecol. Evol.">
        <title>Megaphylogeny resolves global patterns of mushroom evolution.</title>
        <authorList>
            <person name="Varga T."/>
            <person name="Krizsan K."/>
            <person name="Foldi C."/>
            <person name="Dima B."/>
            <person name="Sanchez-Garcia M."/>
            <person name="Sanchez-Ramirez S."/>
            <person name="Szollosi G.J."/>
            <person name="Szarkandi J.G."/>
            <person name="Papp V."/>
            <person name="Albert L."/>
            <person name="Andreopoulos W."/>
            <person name="Angelini C."/>
            <person name="Antonin V."/>
            <person name="Barry K.W."/>
            <person name="Bougher N.L."/>
            <person name="Buchanan P."/>
            <person name="Buyck B."/>
            <person name="Bense V."/>
            <person name="Catcheside P."/>
            <person name="Chovatia M."/>
            <person name="Cooper J."/>
            <person name="Damon W."/>
            <person name="Desjardin D."/>
            <person name="Finy P."/>
            <person name="Geml J."/>
            <person name="Haridas S."/>
            <person name="Hughes K."/>
            <person name="Justo A."/>
            <person name="Karasinski D."/>
            <person name="Kautmanova I."/>
            <person name="Kiss B."/>
            <person name="Kocsube S."/>
            <person name="Kotiranta H."/>
            <person name="LaButti K.M."/>
            <person name="Lechner B.E."/>
            <person name="Liimatainen K."/>
            <person name="Lipzen A."/>
            <person name="Lukacs Z."/>
            <person name="Mihaltcheva S."/>
            <person name="Morgado L.N."/>
            <person name="Niskanen T."/>
            <person name="Noordeloos M.E."/>
            <person name="Ohm R.A."/>
            <person name="Ortiz-Santana B."/>
            <person name="Ovrebo C."/>
            <person name="Racz N."/>
            <person name="Riley R."/>
            <person name="Savchenko A."/>
            <person name="Shiryaev A."/>
            <person name="Soop K."/>
            <person name="Spirin V."/>
            <person name="Szebenyi C."/>
            <person name="Tomsovsky M."/>
            <person name="Tulloss R.E."/>
            <person name="Uehling J."/>
            <person name="Grigoriev I.V."/>
            <person name="Vagvolgyi C."/>
            <person name="Papp T."/>
            <person name="Martin F.M."/>
            <person name="Miettinen O."/>
            <person name="Hibbett D.S."/>
            <person name="Nagy L.G."/>
        </authorList>
    </citation>
    <scope>NUCLEOTIDE SEQUENCE [LARGE SCALE GENOMIC DNA]</scope>
    <source>
        <strain evidence="2 3">FP101781</strain>
    </source>
</reference>
<organism evidence="2 3">
    <name type="scientific">Coprinellus micaceus</name>
    <name type="common">Glistening ink-cap mushroom</name>
    <name type="synonym">Coprinus micaceus</name>
    <dbReference type="NCBI Taxonomy" id="71717"/>
    <lineage>
        <taxon>Eukaryota</taxon>
        <taxon>Fungi</taxon>
        <taxon>Dikarya</taxon>
        <taxon>Basidiomycota</taxon>
        <taxon>Agaricomycotina</taxon>
        <taxon>Agaricomycetes</taxon>
        <taxon>Agaricomycetidae</taxon>
        <taxon>Agaricales</taxon>
        <taxon>Agaricineae</taxon>
        <taxon>Psathyrellaceae</taxon>
        <taxon>Coprinellus</taxon>
    </lineage>
</organism>
<protein>
    <submittedName>
        <fullName evidence="2">Uncharacterized protein</fullName>
    </submittedName>
</protein>
<evidence type="ECO:0000313" key="2">
    <source>
        <dbReference type="EMBL" id="TEB27692.1"/>
    </source>
</evidence>
<feature type="compositionally biased region" description="Polar residues" evidence="1">
    <location>
        <begin position="90"/>
        <end position="103"/>
    </location>
</feature>
<gene>
    <name evidence="2" type="ORF">FA13DRAFT_1712408</name>
</gene>
<evidence type="ECO:0000256" key="1">
    <source>
        <dbReference type="SAM" id="MobiDB-lite"/>
    </source>
</evidence>
<sequence length="288" mass="31573">MHPTLAFCPTEWSTFYAPLAGCRPKARRAMIASVRFLETNCPPARLSNACDIRFLKHESNLNEELNEPARLLPTTPSTDEEKDPRGCTARSGQSDLEEQSQMTGEWRVRRQGHPNLLVASGRTNLIGHPPPAICNATIDGHLLRKKGGASQSNTLESPKTSRPPKSGEQPSTVSASLSVGPTNKTTSSTSTAKNVHYPYAGLKQGVFRFLATFGESSRTWSPVPRRWPLERLSNCRLWTAIGESACVVSMIASDESNYSTYPGGKANMVTPFGSESERLNKFWGGLHK</sequence>
<dbReference type="Proteomes" id="UP000298030">
    <property type="component" value="Unassembled WGS sequence"/>
</dbReference>
<comment type="caution">
    <text evidence="2">The sequence shown here is derived from an EMBL/GenBank/DDBJ whole genome shotgun (WGS) entry which is preliminary data.</text>
</comment>
<proteinExistence type="predicted"/>
<accession>A0A4Y7T212</accession>